<evidence type="ECO:0000256" key="1">
    <source>
        <dbReference type="ARBA" id="ARBA00022729"/>
    </source>
</evidence>
<gene>
    <name evidence="4" type="ORF">RINTHH_2620</name>
</gene>
<keyword evidence="1" id="KW-0732">Signal</keyword>
<keyword evidence="5" id="KW-1185">Reference proteome</keyword>
<keyword evidence="2" id="KW-0812">Transmembrane</keyword>
<feature type="domain" description="Organic solvent tolerance-like N-terminal" evidence="3">
    <location>
        <begin position="89"/>
        <end position="133"/>
    </location>
</feature>
<evidence type="ECO:0000259" key="3">
    <source>
        <dbReference type="Pfam" id="PF03968"/>
    </source>
</evidence>
<keyword evidence="2" id="KW-0472">Membrane</keyword>
<feature type="transmembrane region" description="Helical" evidence="2">
    <location>
        <begin position="12"/>
        <end position="31"/>
    </location>
</feature>
<proteinExistence type="predicted"/>
<reference evidence="5" key="2">
    <citation type="submission" date="2016-01" db="EMBL/GenBank/DDBJ databases">
        <title>Diatom-associated endosymboitic cyanobacterium lacks core nitrogen metabolism enzymes.</title>
        <authorList>
            <person name="Hilton J.A."/>
            <person name="Foster R.A."/>
            <person name="Tripp H.J."/>
            <person name="Carter B.J."/>
            <person name="Zehr J.P."/>
            <person name="Villareal T.A."/>
        </authorList>
    </citation>
    <scope>NUCLEOTIDE SEQUENCE [LARGE SCALE GENOMIC DNA]</scope>
    <source>
        <strain evidence="5">HH01</strain>
    </source>
</reference>
<dbReference type="Proteomes" id="UP000053051">
    <property type="component" value="Unassembled WGS sequence"/>
</dbReference>
<dbReference type="Pfam" id="PF03968">
    <property type="entry name" value="LptD_N"/>
    <property type="match status" value="1"/>
</dbReference>
<protein>
    <recommendedName>
        <fullName evidence="3">Organic solvent tolerance-like N-terminal domain-containing protein</fullName>
    </recommendedName>
</protein>
<evidence type="ECO:0000313" key="5">
    <source>
        <dbReference type="Proteomes" id="UP000053051"/>
    </source>
</evidence>
<accession>M1WXN2</accession>
<dbReference type="Gene3D" id="2.60.450.10">
    <property type="entry name" value="Lipopolysaccharide (LPS) transport protein A like domain"/>
    <property type="match status" value="1"/>
</dbReference>
<dbReference type="EMBL" id="CAIY01000012">
    <property type="protein sequence ID" value="CCH66417.1"/>
    <property type="molecule type" value="Genomic_DNA"/>
</dbReference>
<dbReference type="GO" id="GO:0030288">
    <property type="term" value="C:outer membrane-bounded periplasmic space"/>
    <property type="evidence" value="ECO:0007669"/>
    <property type="project" value="TreeGrafter"/>
</dbReference>
<reference evidence="4 5" key="1">
    <citation type="submission" date="2012-05" db="EMBL/GenBank/DDBJ databases">
        <authorList>
            <person name="Hilton J."/>
        </authorList>
    </citation>
    <scope>NUCLEOTIDE SEQUENCE [LARGE SCALE GENOMIC DNA]</scope>
    <source>
        <strain evidence="4 5">HH01</strain>
    </source>
</reference>
<evidence type="ECO:0000313" key="4">
    <source>
        <dbReference type="EMBL" id="CCH66417.1"/>
    </source>
</evidence>
<dbReference type="GO" id="GO:0009279">
    <property type="term" value="C:cell outer membrane"/>
    <property type="evidence" value="ECO:0007669"/>
    <property type="project" value="TreeGrafter"/>
</dbReference>
<dbReference type="GO" id="GO:0017089">
    <property type="term" value="F:glycolipid transfer activity"/>
    <property type="evidence" value="ECO:0007669"/>
    <property type="project" value="TreeGrafter"/>
</dbReference>
<keyword evidence="2" id="KW-1133">Transmembrane helix</keyword>
<dbReference type="GO" id="GO:0015920">
    <property type="term" value="P:lipopolysaccharide transport"/>
    <property type="evidence" value="ECO:0007669"/>
    <property type="project" value="TreeGrafter"/>
</dbReference>
<dbReference type="STRING" id="1165094.RINTHH_2620"/>
<name>M1WXN2_9NOST</name>
<dbReference type="InterPro" id="IPR052037">
    <property type="entry name" value="LPS_export_LptA"/>
</dbReference>
<dbReference type="InterPro" id="IPR005653">
    <property type="entry name" value="OstA-like_N"/>
</dbReference>
<evidence type="ECO:0000256" key="2">
    <source>
        <dbReference type="SAM" id="Phobius"/>
    </source>
</evidence>
<sequence length="171" mass="19378">MNVSSKKPKLYVRAWGIPLTLPFITLIMMLIDNYLCQRSLLSPISHVSAQTIRVKKPITIRSDFQEYDAKSETVTAKGNVQILYPDLSIQATASQVQYFSKDNRIVLSGDVCILQDNSNSIRGETVTYLINEGRFIALPKVNQQVESIYMIKDIRVKRLINTPEQKTSPSI</sequence>
<dbReference type="RefSeq" id="WP_008231837.1">
    <property type="nucleotide sequence ID" value="NZ_CAIY01000012.1"/>
</dbReference>
<dbReference type="AlphaFoldDB" id="M1WXN2"/>
<dbReference type="PANTHER" id="PTHR36504">
    <property type="entry name" value="LIPOPOLYSACCHARIDE EXPORT SYSTEM PROTEIN LPTA"/>
    <property type="match status" value="1"/>
</dbReference>
<organism evidence="4 5">
    <name type="scientific">Richelia intracellularis HH01</name>
    <dbReference type="NCBI Taxonomy" id="1165094"/>
    <lineage>
        <taxon>Bacteria</taxon>
        <taxon>Bacillati</taxon>
        <taxon>Cyanobacteriota</taxon>
        <taxon>Cyanophyceae</taxon>
        <taxon>Nostocales</taxon>
        <taxon>Nostocaceae</taxon>
        <taxon>Richelia</taxon>
    </lineage>
</organism>
<dbReference type="PANTHER" id="PTHR36504:SF1">
    <property type="entry name" value="LIPOPOLYSACCHARIDE EXPORT SYSTEM PROTEIN LPTA"/>
    <property type="match status" value="1"/>
</dbReference>
<comment type="caution">
    <text evidence="4">The sequence shown here is derived from an EMBL/GenBank/DDBJ whole genome shotgun (WGS) entry which is preliminary data.</text>
</comment>